<name>A0A078J294_BRANA</name>
<gene>
    <name evidence="1" type="primary">BnaCnng29930D</name>
    <name evidence="1" type="ORF">GSBRNA2T00017994001</name>
</gene>
<dbReference type="AlphaFoldDB" id="A0A078J294"/>
<dbReference type="EMBL" id="LK033470">
    <property type="protein sequence ID" value="CDY56231.1"/>
    <property type="molecule type" value="Genomic_DNA"/>
</dbReference>
<dbReference type="Proteomes" id="UP000028999">
    <property type="component" value="Unassembled WGS sequence"/>
</dbReference>
<keyword evidence="2" id="KW-1185">Reference proteome</keyword>
<organism evidence="1 2">
    <name type="scientific">Brassica napus</name>
    <name type="common">Rape</name>
    <dbReference type="NCBI Taxonomy" id="3708"/>
    <lineage>
        <taxon>Eukaryota</taxon>
        <taxon>Viridiplantae</taxon>
        <taxon>Streptophyta</taxon>
        <taxon>Embryophyta</taxon>
        <taxon>Tracheophyta</taxon>
        <taxon>Spermatophyta</taxon>
        <taxon>Magnoliopsida</taxon>
        <taxon>eudicotyledons</taxon>
        <taxon>Gunneridae</taxon>
        <taxon>Pentapetalae</taxon>
        <taxon>rosids</taxon>
        <taxon>malvids</taxon>
        <taxon>Brassicales</taxon>
        <taxon>Brassicaceae</taxon>
        <taxon>Brassiceae</taxon>
        <taxon>Brassica</taxon>
    </lineage>
</organism>
<dbReference type="PaxDb" id="3708-A0A078J294"/>
<proteinExistence type="predicted"/>
<protein>
    <submittedName>
        <fullName evidence="1">BnaCnng29930D protein</fullName>
    </submittedName>
</protein>
<evidence type="ECO:0000313" key="1">
    <source>
        <dbReference type="EMBL" id="CDY56231.1"/>
    </source>
</evidence>
<dbReference type="Gramene" id="CDY56231">
    <property type="protein sequence ID" value="CDY56231"/>
    <property type="gene ID" value="GSBRNA2T00017994001"/>
</dbReference>
<accession>A0A078J294</accession>
<sequence length="28" mass="3339">MGIKPSKSIGKDLRKEWFHKTYNFVSQL</sequence>
<reference evidence="1 2" key="1">
    <citation type="journal article" date="2014" name="Science">
        <title>Plant genetics. Early allopolyploid evolution in the post-Neolithic Brassica napus oilseed genome.</title>
        <authorList>
            <person name="Chalhoub B."/>
            <person name="Denoeud F."/>
            <person name="Liu S."/>
            <person name="Parkin I.A."/>
            <person name="Tang H."/>
            <person name="Wang X."/>
            <person name="Chiquet J."/>
            <person name="Belcram H."/>
            <person name="Tong C."/>
            <person name="Samans B."/>
            <person name="Correa M."/>
            <person name="Da Silva C."/>
            <person name="Just J."/>
            <person name="Falentin C."/>
            <person name="Koh C.S."/>
            <person name="Le Clainche I."/>
            <person name="Bernard M."/>
            <person name="Bento P."/>
            <person name="Noel B."/>
            <person name="Labadie K."/>
            <person name="Alberti A."/>
            <person name="Charles M."/>
            <person name="Arnaud D."/>
            <person name="Guo H."/>
            <person name="Daviaud C."/>
            <person name="Alamery S."/>
            <person name="Jabbari K."/>
            <person name="Zhao M."/>
            <person name="Edger P.P."/>
            <person name="Chelaifa H."/>
            <person name="Tack D."/>
            <person name="Lassalle G."/>
            <person name="Mestiri I."/>
            <person name="Schnel N."/>
            <person name="Le Paslier M.C."/>
            <person name="Fan G."/>
            <person name="Renault V."/>
            <person name="Bayer P.E."/>
            <person name="Golicz A.A."/>
            <person name="Manoli S."/>
            <person name="Lee T.H."/>
            <person name="Thi V.H."/>
            <person name="Chalabi S."/>
            <person name="Hu Q."/>
            <person name="Fan C."/>
            <person name="Tollenaere R."/>
            <person name="Lu Y."/>
            <person name="Battail C."/>
            <person name="Shen J."/>
            <person name="Sidebottom C.H."/>
            <person name="Wang X."/>
            <person name="Canaguier A."/>
            <person name="Chauveau A."/>
            <person name="Berard A."/>
            <person name="Deniot G."/>
            <person name="Guan M."/>
            <person name="Liu Z."/>
            <person name="Sun F."/>
            <person name="Lim Y.P."/>
            <person name="Lyons E."/>
            <person name="Town C.D."/>
            <person name="Bancroft I."/>
            <person name="Wang X."/>
            <person name="Meng J."/>
            <person name="Ma J."/>
            <person name="Pires J.C."/>
            <person name="King G.J."/>
            <person name="Brunel D."/>
            <person name="Delourme R."/>
            <person name="Renard M."/>
            <person name="Aury J.M."/>
            <person name="Adams K.L."/>
            <person name="Batley J."/>
            <person name="Snowdon R.J."/>
            <person name="Tost J."/>
            <person name="Edwards D."/>
            <person name="Zhou Y."/>
            <person name="Hua W."/>
            <person name="Sharpe A.G."/>
            <person name="Paterson A.H."/>
            <person name="Guan C."/>
            <person name="Wincker P."/>
        </authorList>
    </citation>
    <scope>NUCLEOTIDE SEQUENCE [LARGE SCALE GENOMIC DNA]</scope>
    <source>
        <strain evidence="2">cv. Darmor-bzh</strain>
    </source>
</reference>
<evidence type="ECO:0000313" key="2">
    <source>
        <dbReference type="Proteomes" id="UP000028999"/>
    </source>
</evidence>